<dbReference type="CDD" id="cd04678">
    <property type="entry name" value="NUDIX_MTH2_Nudt15"/>
    <property type="match status" value="1"/>
</dbReference>
<sequence length="232" mass="25153">MEDAGDGLAGAVTASSRLHMGDRSSVVEDCDAQIERMPSPLGPSESRAEEGEAEVVGRSPGEPSSRSAPTSPGEEGSDVDANTPNANRGGSLTCVMPKVGVGVAVLVVRDQSVIIGRRKGSHGTGTYALPGGHLDFGESWEECAIREVKEETGLDIANVRYAWVSNCVMLDEPKPCHYITLFMRAELRNVADEPENLEPDKCEEWQWVVWPRIPFPRFAPLQTLLDSPFSLF</sequence>
<dbReference type="PANTHER" id="PTHR16099">
    <property type="entry name" value="8-OXO-DGTP DIPHOSPHATES NUDT15"/>
    <property type="match status" value="1"/>
</dbReference>
<evidence type="ECO:0000256" key="1">
    <source>
        <dbReference type="ARBA" id="ARBA00022801"/>
    </source>
</evidence>
<accession>A0A388L768</accession>
<dbReference type="Gene3D" id="3.90.79.10">
    <property type="entry name" value="Nucleoside Triphosphate Pyrophosphohydrolase"/>
    <property type="match status" value="1"/>
</dbReference>
<comment type="caution">
    <text evidence="5">The sequence shown here is derived from an EMBL/GenBank/DDBJ whole genome shotgun (WGS) entry which is preliminary data.</text>
</comment>
<dbReference type="InterPro" id="IPR020084">
    <property type="entry name" value="NUDIX_hydrolase_CS"/>
</dbReference>
<dbReference type="EMBL" id="BFEA01000287">
    <property type="protein sequence ID" value="GBG78149.1"/>
    <property type="molecule type" value="Genomic_DNA"/>
</dbReference>
<evidence type="ECO:0000313" key="5">
    <source>
        <dbReference type="EMBL" id="GBG78149.1"/>
    </source>
</evidence>
<organism evidence="5 6">
    <name type="scientific">Chara braunii</name>
    <name type="common">Braun's stonewort</name>
    <dbReference type="NCBI Taxonomy" id="69332"/>
    <lineage>
        <taxon>Eukaryota</taxon>
        <taxon>Viridiplantae</taxon>
        <taxon>Streptophyta</taxon>
        <taxon>Charophyceae</taxon>
        <taxon>Charales</taxon>
        <taxon>Characeae</taxon>
        <taxon>Chara</taxon>
    </lineage>
</organism>
<evidence type="ECO:0000256" key="3">
    <source>
        <dbReference type="SAM" id="MobiDB-lite"/>
    </source>
</evidence>
<dbReference type="PROSITE" id="PS00893">
    <property type="entry name" value="NUDIX_BOX"/>
    <property type="match status" value="1"/>
</dbReference>
<dbReference type="InterPro" id="IPR020476">
    <property type="entry name" value="Nudix_hydrolase"/>
</dbReference>
<reference evidence="5 6" key="1">
    <citation type="journal article" date="2018" name="Cell">
        <title>The Chara Genome: Secondary Complexity and Implications for Plant Terrestrialization.</title>
        <authorList>
            <person name="Nishiyama T."/>
            <person name="Sakayama H."/>
            <person name="Vries J.D."/>
            <person name="Buschmann H."/>
            <person name="Saint-Marcoux D."/>
            <person name="Ullrich K.K."/>
            <person name="Haas F.B."/>
            <person name="Vanderstraeten L."/>
            <person name="Becker D."/>
            <person name="Lang D."/>
            <person name="Vosolsobe S."/>
            <person name="Rombauts S."/>
            <person name="Wilhelmsson P.K.I."/>
            <person name="Janitza P."/>
            <person name="Kern R."/>
            <person name="Heyl A."/>
            <person name="Rumpler F."/>
            <person name="Villalobos L.I.A.C."/>
            <person name="Clay J.M."/>
            <person name="Skokan R."/>
            <person name="Toyoda A."/>
            <person name="Suzuki Y."/>
            <person name="Kagoshima H."/>
            <person name="Schijlen E."/>
            <person name="Tajeshwar N."/>
            <person name="Catarino B."/>
            <person name="Hetherington A.J."/>
            <person name="Saltykova A."/>
            <person name="Bonnot C."/>
            <person name="Breuninger H."/>
            <person name="Symeonidi A."/>
            <person name="Radhakrishnan G.V."/>
            <person name="Van Nieuwerburgh F."/>
            <person name="Deforce D."/>
            <person name="Chang C."/>
            <person name="Karol K.G."/>
            <person name="Hedrich R."/>
            <person name="Ulvskov P."/>
            <person name="Glockner G."/>
            <person name="Delwiche C.F."/>
            <person name="Petrasek J."/>
            <person name="Van de Peer Y."/>
            <person name="Friml J."/>
            <person name="Beilby M."/>
            <person name="Dolan L."/>
            <person name="Kohara Y."/>
            <person name="Sugano S."/>
            <person name="Fujiyama A."/>
            <person name="Delaux P.-M."/>
            <person name="Quint M."/>
            <person name="TheiBen G."/>
            <person name="Hagemann M."/>
            <person name="Harholt J."/>
            <person name="Dunand C."/>
            <person name="Zachgo S."/>
            <person name="Langdale J."/>
            <person name="Maumus F."/>
            <person name="Straeten D.V.D."/>
            <person name="Gould S.B."/>
            <person name="Rensing S.A."/>
        </authorList>
    </citation>
    <scope>NUCLEOTIDE SEQUENCE [LARGE SCALE GENOMIC DNA]</scope>
    <source>
        <strain evidence="5 6">S276</strain>
    </source>
</reference>
<comment type="similarity">
    <text evidence="2">Belongs to the Nudix hydrolase family.</text>
</comment>
<dbReference type="OrthoDB" id="447842at2759"/>
<keyword evidence="6" id="KW-1185">Reference proteome</keyword>
<name>A0A388L768_CHABU</name>
<dbReference type="Pfam" id="PF00293">
    <property type="entry name" value="NUDIX"/>
    <property type="match status" value="1"/>
</dbReference>
<dbReference type="Proteomes" id="UP000265515">
    <property type="component" value="Unassembled WGS sequence"/>
</dbReference>
<dbReference type="AlphaFoldDB" id="A0A388L768"/>
<dbReference type="FunFam" id="3.90.79.10:FF:000060">
    <property type="entry name" value="Nudix hydrolase 1"/>
    <property type="match status" value="1"/>
</dbReference>
<dbReference type="InterPro" id="IPR015797">
    <property type="entry name" value="NUDIX_hydrolase-like_dom_sf"/>
</dbReference>
<protein>
    <recommendedName>
        <fullName evidence="4">Nudix hydrolase domain-containing protein</fullName>
    </recommendedName>
</protein>
<proteinExistence type="inferred from homology"/>
<dbReference type="SUPFAM" id="SSF55811">
    <property type="entry name" value="Nudix"/>
    <property type="match status" value="1"/>
</dbReference>
<dbReference type="STRING" id="69332.A0A388L768"/>
<dbReference type="PROSITE" id="PS51462">
    <property type="entry name" value="NUDIX"/>
    <property type="match status" value="1"/>
</dbReference>
<keyword evidence="1 2" id="KW-0378">Hydrolase</keyword>
<dbReference type="GO" id="GO:0006203">
    <property type="term" value="P:dGTP catabolic process"/>
    <property type="evidence" value="ECO:0007669"/>
    <property type="project" value="TreeGrafter"/>
</dbReference>
<feature type="region of interest" description="Disordered" evidence="3">
    <location>
        <begin position="1"/>
        <end position="92"/>
    </location>
</feature>
<dbReference type="PRINTS" id="PR00502">
    <property type="entry name" value="NUDIXFAMILY"/>
</dbReference>
<feature type="domain" description="Nudix hydrolase" evidence="4">
    <location>
        <begin position="96"/>
        <end position="232"/>
    </location>
</feature>
<dbReference type="InterPro" id="IPR000086">
    <property type="entry name" value="NUDIX_hydrolase_dom"/>
</dbReference>
<dbReference type="PANTHER" id="PTHR16099:SF5">
    <property type="entry name" value="NUCLEOTIDE TRIPHOSPHATE DIPHOSPHATASE NUDT15"/>
    <property type="match status" value="1"/>
</dbReference>
<dbReference type="GO" id="GO:0005829">
    <property type="term" value="C:cytosol"/>
    <property type="evidence" value="ECO:0007669"/>
    <property type="project" value="TreeGrafter"/>
</dbReference>
<evidence type="ECO:0000313" key="6">
    <source>
        <dbReference type="Proteomes" id="UP000265515"/>
    </source>
</evidence>
<dbReference type="GO" id="GO:0035539">
    <property type="term" value="F:8-oxo-7,8-dihydrodeoxyguanosine triphosphate pyrophosphatase activity"/>
    <property type="evidence" value="ECO:0007669"/>
    <property type="project" value="TreeGrafter"/>
</dbReference>
<dbReference type="Gramene" id="GBG78149">
    <property type="protein sequence ID" value="GBG78149"/>
    <property type="gene ID" value="CBR_g26184"/>
</dbReference>
<feature type="compositionally biased region" description="Polar residues" evidence="3">
    <location>
        <begin position="80"/>
        <end position="90"/>
    </location>
</feature>
<evidence type="ECO:0000256" key="2">
    <source>
        <dbReference type="RuleBase" id="RU003476"/>
    </source>
</evidence>
<evidence type="ECO:0000259" key="4">
    <source>
        <dbReference type="PROSITE" id="PS51462"/>
    </source>
</evidence>
<gene>
    <name evidence="5" type="ORF">CBR_g26184</name>
</gene>